<dbReference type="Gene3D" id="1.10.10.410">
    <property type="match status" value="1"/>
</dbReference>
<reference evidence="1" key="1">
    <citation type="submission" date="2021-01" db="EMBL/GenBank/DDBJ databases">
        <authorList>
            <person name="Corre E."/>
            <person name="Pelletier E."/>
            <person name="Niang G."/>
            <person name="Scheremetjew M."/>
            <person name="Finn R."/>
            <person name="Kale V."/>
            <person name="Holt S."/>
            <person name="Cochrane G."/>
            <person name="Meng A."/>
            <person name="Brown T."/>
            <person name="Cohen L."/>
        </authorList>
    </citation>
    <scope>NUCLEOTIDE SEQUENCE</scope>
    <source>
        <strain evidence="1">CCMP 769</strain>
    </source>
</reference>
<dbReference type="PANTHER" id="PTHR28055">
    <property type="entry name" value="ALTERED INHERITANCE OF MITOCHONDRIA PROTEIN 41, MITOCHONDRIAL"/>
    <property type="match status" value="1"/>
</dbReference>
<evidence type="ECO:0000313" key="1">
    <source>
        <dbReference type="EMBL" id="CAE0056540.1"/>
    </source>
</evidence>
<dbReference type="AlphaFoldDB" id="A0A7S3EIK0"/>
<dbReference type="InterPro" id="IPR042184">
    <property type="entry name" value="YqeY/Aim41_N"/>
</dbReference>
<gene>
    <name evidence="1" type="ORF">RMAR00112_LOCUS24586</name>
    <name evidence="2" type="ORF">RMAR00112_LOCUS24588</name>
</gene>
<evidence type="ECO:0008006" key="3">
    <source>
        <dbReference type="Google" id="ProtNLM"/>
    </source>
</evidence>
<evidence type="ECO:0000313" key="2">
    <source>
        <dbReference type="EMBL" id="CAE0056542.1"/>
    </source>
</evidence>
<dbReference type="Gene3D" id="1.10.1510.10">
    <property type="entry name" value="Uncharacterised protein YqeY/AIM41 PF09424, N-terminal domain"/>
    <property type="match status" value="1"/>
</dbReference>
<dbReference type="InterPro" id="IPR019004">
    <property type="entry name" value="YqeY/Aim41"/>
</dbReference>
<dbReference type="EMBL" id="HBHW01031987">
    <property type="protein sequence ID" value="CAE0056540.1"/>
    <property type="molecule type" value="Transcribed_RNA"/>
</dbReference>
<dbReference type="InterPro" id="IPR003789">
    <property type="entry name" value="Asn/Gln_tRNA_amidoTrase-B-like"/>
</dbReference>
<organism evidence="1">
    <name type="scientific">Rhodosorus marinus</name>
    <dbReference type="NCBI Taxonomy" id="101924"/>
    <lineage>
        <taxon>Eukaryota</taxon>
        <taxon>Rhodophyta</taxon>
        <taxon>Stylonematophyceae</taxon>
        <taxon>Stylonematales</taxon>
        <taxon>Stylonemataceae</taxon>
        <taxon>Rhodosorus</taxon>
    </lineage>
</organism>
<dbReference type="Pfam" id="PF09424">
    <property type="entry name" value="YqeY"/>
    <property type="match status" value="1"/>
</dbReference>
<dbReference type="SUPFAM" id="SSF89095">
    <property type="entry name" value="GatB/YqeY motif"/>
    <property type="match status" value="1"/>
</dbReference>
<dbReference type="InterPro" id="IPR023168">
    <property type="entry name" value="GatB_Yqey_C_2"/>
</dbReference>
<dbReference type="GO" id="GO:0016884">
    <property type="term" value="F:carbon-nitrogen ligase activity, with glutamine as amido-N-donor"/>
    <property type="evidence" value="ECO:0007669"/>
    <property type="project" value="InterPro"/>
</dbReference>
<accession>A0A7S3EIK0</accession>
<dbReference type="EMBL" id="HBHW01031989">
    <property type="protein sequence ID" value="CAE0056542.1"/>
    <property type="molecule type" value="Transcribed_RNA"/>
</dbReference>
<sequence length="182" mass="20101">MEVGSVIRCLRRFGTNFSSTAAGFHTSSPLLLSLADKISDDMKAAMKTRDANRLKPLRAIRARFVNKMKETGADSLSDNDATAVLRSLAKQYSESIEMYEQAKRPDLVASEQAELKIVEIYLPKVADEATTQKWVDEVLAEIGGKANVGRAMGLLMKSRKGAVDPKVAKKLIEDRLQEISRT</sequence>
<protein>
    <recommendedName>
        <fullName evidence="3">Altered inheritance of mitochondria protein 41</fullName>
    </recommendedName>
</protein>
<dbReference type="PANTHER" id="PTHR28055:SF1">
    <property type="entry name" value="ALTERED INHERITANCE OF MITOCHONDRIA PROTEIN 41, MITOCHONDRIAL"/>
    <property type="match status" value="1"/>
</dbReference>
<proteinExistence type="predicted"/>
<name>A0A7S3EIK0_9RHOD</name>